<dbReference type="OrthoDB" id="582586at2"/>
<comment type="caution">
    <text evidence="2">The sequence shown here is derived from an EMBL/GenBank/DDBJ whole genome shotgun (WGS) entry which is preliminary data.</text>
</comment>
<sequence>MEQERLITELFSKYVIYWNNHDIENWGKLFTKDTKFITWSGVMYASNAENIEQHDKAHQILSTQNQNMKYHLDVLDISLIRDDIALVYATWKWEDFKIDNLHTELRTGILTMLLLKDGVWLIRSTQNTRTSENLG</sequence>
<dbReference type="InterPro" id="IPR032710">
    <property type="entry name" value="NTF2-like_dom_sf"/>
</dbReference>
<dbReference type="Pfam" id="PF14534">
    <property type="entry name" value="DUF4440"/>
    <property type="match status" value="1"/>
</dbReference>
<evidence type="ECO:0000313" key="3">
    <source>
        <dbReference type="Proteomes" id="UP000238642"/>
    </source>
</evidence>
<name>A0A2S9JUV7_9SPHI</name>
<dbReference type="EMBL" id="PVBS01000001">
    <property type="protein sequence ID" value="PRD57062.1"/>
    <property type="molecule type" value="Genomic_DNA"/>
</dbReference>
<dbReference type="Proteomes" id="UP000238642">
    <property type="component" value="Unassembled WGS sequence"/>
</dbReference>
<dbReference type="NCBIfam" id="TIGR02246">
    <property type="entry name" value="SgcJ/EcaC family oxidoreductase"/>
    <property type="match status" value="1"/>
</dbReference>
<gene>
    <name evidence="2" type="ORF">C5749_07605</name>
</gene>
<protein>
    <recommendedName>
        <fullName evidence="1">DUF4440 domain-containing protein</fullName>
    </recommendedName>
</protein>
<dbReference type="Gene3D" id="3.10.450.50">
    <property type="match status" value="1"/>
</dbReference>
<dbReference type="AlphaFoldDB" id="A0A2S9JUV7"/>
<feature type="domain" description="DUF4440" evidence="1">
    <location>
        <begin position="7"/>
        <end position="122"/>
    </location>
</feature>
<keyword evidence="3" id="KW-1185">Reference proteome</keyword>
<evidence type="ECO:0000313" key="2">
    <source>
        <dbReference type="EMBL" id="PRD57062.1"/>
    </source>
</evidence>
<dbReference type="RefSeq" id="WP_105724491.1">
    <property type="nucleotide sequence ID" value="NZ_PVBS01000001.1"/>
</dbReference>
<evidence type="ECO:0000259" key="1">
    <source>
        <dbReference type="Pfam" id="PF14534"/>
    </source>
</evidence>
<accession>A0A2S9JUV7</accession>
<dbReference type="SUPFAM" id="SSF54427">
    <property type="entry name" value="NTF2-like"/>
    <property type="match status" value="1"/>
</dbReference>
<proteinExistence type="predicted"/>
<dbReference type="InterPro" id="IPR011944">
    <property type="entry name" value="Steroid_delta5-4_isomerase"/>
</dbReference>
<dbReference type="InterPro" id="IPR027843">
    <property type="entry name" value="DUF4440"/>
</dbReference>
<reference evidence="2 3" key="1">
    <citation type="submission" date="2018-02" db="EMBL/GenBank/DDBJ databases">
        <title>The draft genome of Sphingobacterium gobiense H7.</title>
        <authorList>
            <person name="Li L."/>
            <person name="Liu L."/>
            <person name="Zhang X."/>
            <person name="Wang T."/>
            <person name="Liang L."/>
        </authorList>
    </citation>
    <scope>NUCLEOTIDE SEQUENCE [LARGE SCALE GENOMIC DNA]</scope>
    <source>
        <strain evidence="2 3">ACCC 05757</strain>
    </source>
</reference>
<organism evidence="2 3">
    <name type="scientific">Sphingobacterium gobiense</name>
    <dbReference type="NCBI Taxonomy" id="1382456"/>
    <lineage>
        <taxon>Bacteria</taxon>
        <taxon>Pseudomonadati</taxon>
        <taxon>Bacteroidota</taxon>
        <taxon>Sphingobacteriia</taxon>
        <taxon>Sphingobacteriales</taxon>
        <taxon>Sphingobacteriaceae</taxon>
        <taxon>Sphingobacterium</taxon>
    </lineage>
</organism>